<dbReference type="Proteomes" id="UP000298138">
    <property type="component" value="Unassembled WGS sequence"/>
</dbReference>
<dbReference type="EMBL" id="ML220112">
    <property type="protein sequence ID" value="TGZ84802.1"/>
    <property type="molecule type" value="Genomic_DNA"/>
</dbReference>
<keyword evidence="8" id="KW-1185">Reference proteome</keyword>
<reference evidence="7 8" key="1">
    <citation type="submission" date="2019-04" db="EMBL/GenBank/DDBJ databases">
        <title>Comparative genomics and transcriptomics to analyze fruiting body development in filamentous ascomycetes.</title>
        <authorList>
            <consortium name="DOE Joint Genome Institute"/>
            <person name="Lutkenhaus R."/>
            <person name="Traeger S."/>
            <person name="Breuer J."/>
            <person name="Kuo A."/>
            <person name="Lipzen A."/>
            <person name="Pangilinan J."/>
            <person name="Dilworth D."/>
            <person name="Sandor L."/>
            <person name="Poggeler S."/>
            <person name="Barry K."/>
            <person name="Grigoriev I.V."/>
            <person name="Nowrousian M."/>
        </authorList>
    </citation>
    <scope>NUCLEOTIDE SEQUENCE [LARGE SCALE GENOMIC DNA]</scope>
    <source>
        <strain evidence="7 8">CBS 389.68</strain>
    </source>
</reference>
<organism evidence="7 8">
    <name type="scientific">Ascodesmis nigricans</name>
    <dbReference type="NCBI Taxonomy" id="341454"/>
    <lineage>
        <taxon>Eukaryota</taxon>
        <taxon>Fungi</taxon>
        <taxon>Dikarya</taxon>
        <taxon>Ascomycota</taxon>
        <taxon>Pezizomycotina</taxon>
        <taxon>Pezizomycetes</taxon>
        <taxon>Pezizales</taxon>
        <taxon>Ascodesmidaceae</taxon>
        <taxon>Ascodesmis</taxon>
    </lineage>
</organism>
<evidence type="ECO:0000313" key="8">
    <source>
        <dbReference type="Proteomes" id="UP000298138"/>
    </source>
</evidence>
<dbReference type="GO" id="GO:0031417">
    <property type="term" value="C:NatC complex"/>
    <property type="evidence" value="ECO:0007669"/>
    <property type="project" value="InterPro"/>
</dbReference>
<accession>A0A4S2N661</accession>
<dbReference type="OrthoDB" id="269405at2759"/>
<sequence>MSTDTHLILQALSSLELNNEPSMASFQSSSPPALSDKDFRDITDEFNAASDKLEVGQLVKNTNFTLFQAVAALEIMDAKMDSGLLEPEYESFEAAKPREPEEIIGIMDRLLCHETAWHLGYALAQTLFTSLYIDKLLPTRPLKITEMTFGEYKGDDDSKIGKELVSEVLYPYCLALIKCCELVIRQIHQEHIYEEEDFITQTYGRRLLDFYEAEQISLFLDEAIQWLSKHEADFVPEVYKALKDRIWIRQRLLLGFSLGVNAPGSEVTEQWTLTQEMIESLLKTHSLAKPVDWAWSTSIQRKLASQVPPRPIIDIPFKDAVDKLKSACHDISTIPRIWEADSPSNVLSYFYHFMKRTHTPLPYVSSLLQTAFSKNGMILKKFRMHELVFEDLKDLCFPLEALLDERNKSAEAPHSVAFQIRQRMNWFGEHAGRSFFELFRILTQNRARLRRNLCHTILDWDTLQVEAEEVDNELKDLTNEKPQLSADCSQELFSFPLSSWVYYYKIRQMELIHLLGFELDIYQPHEFAGMYWYLQHYLRARISHLTRIRNFVAPNMKSAGQKNKEKEKSAEERAKRTYAWLNYLMMEGTVVHDLAAASTYLCTVMARLGLIKKPRQPYGTDELRYELRMKPFLTIGIPEVIPFEHFQIQVDMEFHDNSTLLEQARLSCADAKKHLQYLIKLDPSTARAPICEDDHKLNMSQLLRSCLGVGIAIMKLVGEVEEAGLGNATGESSEGKLDGVVIEWVREGYHKSFPVPNVKRG</sequence>
<proteinExistence type="inferred from homology"/>
<feature type="domain" description="NAA35-like TPR repeats" evidence="6">
    <location>
        <begin position="337"/>
        <end position="717"/>
    </location>
</feature>
<evidence type="ECO:0000256" key="1">
    <source>
        <dbReference type="ARBA" id="ARBA00004496"/>
    </source>
</evidence>
<evidence type="ECO:0000256" key="3">
    <source>
        <dbReference type="ARBA" id="ARBA00022490"/>
    </source>
</evidence>
<evidence type="ECO:0000259" key="6">
    <source>
        <dbReference type="Pfam" id="PF25789"/>
    </source>
</evidence>
<feature type="coiled-coil region" evidence="4">
    <location>
        <begin position="460"/>
        <end position="487"/>
    </location>
</feature>
<dbReference type="STRING" id="341454.A0A4S2N661"/>
<dbReference type="AlphaFoldDB" id="A0A4S2N661"/>
<evidence type="ECO:0000256" key="2">
    <source>
        <dbReference type="ARBA" id="ARBA00006289"/>
    </source>
</evidence>
<evidence type="ECO:0000256" key="4">
    <source>
        <dbReference type="SAM" id="Coils"/>
    </source>
</evidence>
<dbReference type="Pfam" id="PF25789">
    <property type="entry name" value="TPR_NAA35"/>
    <property type="match status" value="1"/>
</dbReference>
<dbReference type="PANTHER" id="PTHR21373">
    <property type="entry name" value="GLUCOSE REPRESSIBLE PROTEIN MAK10"/>
    <property type="match status" value="1"/>
</dbReference>
<dbReference type="Pfam" id="PF04112">
    <property type="entry name" value="Mak10"/>
    <property type="match status" value="1"/>
</dbReference>
<protein>
    <submittedName>
        <fullName evidence="7">Mak10-domain-containing protein</fullName>
    </submittedName>
</protein>
<comment type="subcellular location">
    <subcellularLocation>
        <location evidence="1">Cytoplasm</location>
    </subcellularLocation>
</comment>
<dbReference type="PANTHER" id="PTHR21373:SF0">
    <property type="entry name" value="N-ALPHA-ACETYLTRANSFERASE 35, NATC AUXILIARY SUBUNIT"/>
    <property type="match status" value="1"/>
</dbReference>
<gene>
    <name evidence="7" type="ORF">EX30DRAFT_325621</name>
</gene>
<evidence type="ECO:0000313" key="7">
    <source>
        <dbReference type="EMBL" id="TGZ84802.1"/>
    </source>
</evidence>
<comment type="similarity">
    <text evidence="2">Belongs to the MAK10 family.</text>
</comment>
<dbReference type="FunCoup" id="A0A4S2N661">
    <property type="interactions" value="611"/>
</dbReference>
<keyword evidence="4" id="KW-0175">Coiled coil</keyword>
<keyword evidence="3" id="KW-0963">Cytoplasm</keyword>
<dbReference type="InterPro" id="IPR007244">
    <property type="entry name" value="Naa35_N"/>
</dbReference>
<dbReference type="InParanoid" id="A0A4S2N661"/>
<dbReference type="InterPro" id="IPR057982">
    <property type="entry name" value="TPR_NAA35"/>
</dbReference>
<evidence type="ECO:0000259" key="5">
    <source>
        <dbReference type="Pfam" id="PF04112"/>
    </source>
</evidence>
<feature type="domain" description="NAA35-like N-terminal" evidence="5">
    <location>
        <begin position="56"/>
        <end position="216"/>
    </location>
</feature>
<dbReference type="InterPro" id="IPR057983">
    <property type="entry name" value="NAA35-like_N"/>
</dbReference>
<name>A0A4S2N661_9PEZI</name>